<evidence type="ECO:0000313" key="3">
    <source>
        <dbReference type="Proteomes" id="UP001223072"/>
    </source>
</evidence>
<comment type="caution">
    <text evidence="2">The sequence shown here is derived from an EMBL/GenBank/DDBJ whole genome shotgun (WGS) entry which is preliminary data.</text>
</comment>
<gene>
    <name evidence="2" type="ORF">QFZ49_006667</name>
</gene>
<feature type="region of interest" description="Disordered" evidence="1">
    <location>
        <begin position="319"/>
        <end position="371"/>
    </location>
</feature>
<feature type="region of interest" description="Disordered" evidence="1">
    <location>
        <begin position="154"/>
        <end position="186"/>
    </location>
</feature>
<feature type="region of interest" description="Disordered" evidence="1">
    <location>
        <begin position="255"/>
        <end position="276"/>
    </location>
</feature>
<accession>A0ABU0RZW0</accession>
<proteinExistence type="predicted"/>
<protein>
    <recommendedName>
        <fullName evidence="4">Transposase</fullName>
    </recommendedName>
</protein>
<dbReference type="EMBL" id="JAUSZS010000008">
    <property type="protein sequence ID" value="MDQ0936692.1"/>
    <property type="molecule type" value="Genomic_DNA"/>
</dbReference>
<feature type="compositionally biased region" description="Low complexity" evidence="1">
    <location>
        <begin position="327"/>
        <end position="338"/>
    </location>
</feature>
<feature type="compositionally biased region" description="Polar residues" evidence="1">
    <location>
        <begin position="263"/>
        <end position="276"/>
    </location>
</feature>
<feature type="compositionally biased region" description="Basic residues" evidence="1">
    <location>
        <begin position="339"/>
        <end position="352"/>
    </location>
</feature>
<dbReference type="Proteomes" id="UP001223072">
    <property type="component" value="Unassembled WGS sequence"/>
</dbReference>
<keyword evidence="3" id="KW-1185">Reference proteome</keyword>
<evidence type="ECO:0000256" key="1">
    <source>
        <dbReference type="SAM" id="MobiDB-lite"/>
    </source>
</evidence>
<evidence type="ECO:0008006" key="4">
    <source>
        <dbReference type="Google" id="ProtNLM"/>
    </source>
</evidence>
<feature type="compositionally biased region" description="Low complexity" evidence="1">
    <location>
        <begin position="353"/>
        <end position="364"/>
    </location>
</feature>
<name>A0ABU0RZW0_9ACTN</name>
<evidence type="ECO:0000313" key="2">
    <source>
        <dbReference type="EMBL" id="MDQ0936692.1"/>
    </source>
</evidence>
<sequence>MIGTEKIPEVTPLKLSTPAGIRSCSTRLIFTPDDNHTESVYRERAGVHALTRCRSIRWSGRIEVLESLSRVTAPTPPSRMRHPFLRLLGIWHSITCATSLKFLTQTSVCELSRHFKFTLFGLLDRIAPGWAADPDHGICTGGAAFAVGLKPPGGHAAHTAEAARNPSHRAGRSRSGAGRRSTTTAHWLNTCRRSSRGVARRADAAKLRLSRGDSESHSRQPELRCVLDILACVNAGDSGRHRYAVLPWVPASSAPATRGWSDKVSTGLTSRQSGGRSANYVVGQGHFSRAAAALRAAGLRMPYTSTLKGGALGKCSVAATRLRPRRSPSSSSASWPATPRRRPSRPPRRPARSARPAKTPSARPGRSGRAR</sequence>
<organism evidence="2 3">
    <name type="scientific">Streptomyces turgidiscabies</name>
    <dbReference type="NCBI Taxonomy" id="85558"/>
    <lineage>
        <taxon>Bacteria</taxon>
        <taxon>Bacillati</taxon>
        <taxon>Actinomycetota</taxon>
        <taxon>Actinomycetes</taxon>
        <taxon>Kitasatosporales</taxon>
        <taxon>Streptomycetaceae</taxon>
        <taxon>Streptomyces</taxon>
    </lineage>
</organism>
<feature type="compositionally biased region" description="Low complexity" evidence="1">
    <location>
        <begin position="173"/>
        <end position="185"/>
    </location>
</feature>
<reference evidence="2 3" key="1">
    <citation type="submission" date="2023-07" db="EMBL/GenBank/DDBJ databases">
        <title>Comparative genomics of wheat-associated soil bacteria to identify genetic determinants of phenazine resistance.</title>
        <authorList>
            <person name="Mouncey N."/>
        </authorList>
    </citation>
    <scope>NUCLEOTIDE SEQUENCE [LARGE SCALE GENOMIC DNA]</scope>
    <source>
        <strain evidence="2 3">W2I16</strain>
    </source>
</reference>